<dbReference type="AlphaFoldDB" id="K2NGA9"/>
<evidence type="ECO:0000313" key="4">
    <source>
        <dbReference type="Proteomes" id="UP000007350"/>
    </source>
</evidence>
<gene>
    <name evidence="3" type="ORF">MOQ_001410</name>
</gene>
<evidence type="ECO:0000256" key="1">
    <source>
        <dbReference type="SAM" id="Coils"/>
    </source>
</evidence>
<sequence length="594" mass="66564">MAALAPTKGSFLHALQLENDALRRKLRRAHEDMERLLQQPQRESKGCRGTAEGGSRGSRHEGGGNAGHVERLERRCELLATRLVAIVRDRQLSECSEIQFLLRTQEEERRFLHDALVTLLEKQKVSAGDDEYRAQTEKEVSPVMLSALIMRLAENMQSSHSQSKLEQTERIMLLGQTTDIILDIQKAIERAARWVYGYHCDFLHEGFLQEPTLWREAHNSGIGRLRSLADVTPDVPPRTSFRKRSSNHSERRWREEVDCSIEFPLSSVHQTEAAADLSSRRGDLLEACDVLRACHQALTGVRTLLGEAMSNVTSSRSSQTGKPTNVEELLKGFHRDLQEMVRSNERCRETLARRLEAEIEAHRRTVQMYEARLKLAERELIDHLTSSHTFQKPLGSNDAEAPSFSNYLGKEVNAYHGDTGATTPPTPTGKTATGNLHTVRGNDNIQRQFAPGKTVPLSPRRDLPFVSEGHNDKKQKRREYTRSDIPHNGSVCDVASFLFPSSPSVAAVSGPLPETRGRQREDVQSFSSRDTLDDRTCSNSTGEGSVTHSPPPLSASRRERHPSSGKIQEGRVVVSSQRCVRWPRGAVLLSPSAF</sequence>
<feature type="region of interest" description="Disordered" evidence="2">
    <location>
        <begin position="506"/>
        <end position="570"/>
    </location>
</feature>
<feature type="compositionally biased region" description="Low complexity" evidence="2">
    <location>
        <begin position="419"/>
        <end position="434"/>
    </location>
</feature>
<feature type="compositionally biased region" description="Basic and acidic residues" evidence="2">
    <location>
        <begin position="58"/>
        <end position="68"/>
    </location>
</feature>
<feature type="region of interest" description="Disordered" evidence="2">
    <location>
        <begin position="415"/>
        <end position="486"/>
    </location>
</feature>
<evidence type="ECO:0000313" key="3">
    <source>
        <dbReference type="EMBL" id="EKF38385.1"/>
    </source>
</evidence>
<proteinExistence type="predicted"/>
<feature type="compositionally biased region" description="Polar residues" evidence="2">
    <location>
        <begin position="537"/>
        <end position="548"/>
    </location>
</feature>
<organism evidence="3 4">
    <name type="scientific">Trypanosoma cruzi marinkellei</name>
    <dbReference type="NCBI Taxonomy" id="85056"/>
    <lineage>
        <taxon>Eukaryota</taxon>
        <taxon>Discoba</taxon>
        <taxon>Euglenozoa</taxon>
        <taxon>Kinetoplastea</taxon>
        <taxon>Metakinetoplastina</taxon>
        <taxon>Trypanosomatida</taxon>
        <taxon>Trypanosomatidae</taxon>
        <taxon>Trypanosoma</taxon>
        <taxon>Schizotrypanum</taxon>
    </lineage>
</organism>
<name>K2NGA9_TRYCR</name>
<accession>K2NGA9</accession>
<reference evidence="3 4" key="1">
    <citation type="journal article" date="2012" name="BMC Genomics">
        <title>Comparative genomic analysis of human infective Trypanosoma cruzi lineages with the bat-restricted subspecies T. cruzi marinkellei.</title>
        <authorList>
            <person name="Franzen O."/>
            <person name="Talavera-Lopez C."/>
            <person name="Ochaya S."/>
            <person name="Butler C.E."/>
            <person name="Messenger L.A."/>
            <person name="Lewis M.D."/>
            <person name="Llewellyn M.S."/>
            <person name="Marinkelle C.J."/>
            <person name="Tyler K.M."/>
            <person name="Miles M.A."/>
            <person name="Andersson B."/>
        </authorList>
    </citation>
    <scope>NUCLEOTIDE SEQUENCE [LARGE SCALE GENOMIC DNA]</scope>
    <source>
        <strain evidence="3 4">B7</strain>
    </source>
</reference>
<evidence type="ECO:0000256" key="2">
    <source>
        <dbReference type="SAM" id="MobiDB-lite"/>
    </source>
</evidence>
<feature type="coiled-coil region" evidence="1">
    <location>
        <begin position="352"/>
        <end position="379"/>
    </location>
</feature>
<dbReference type="OrthoDB" id="264404at2759"/>
<dbReference type="Proteomes" id="UP000007350">
    <property type="component" value="Unassembled WGS sequence"/>
</dbReference>
<keyword evidence="4" id="KW-1185">Reference proteome</keyword>
<feature type="region of interest" description="Disordered" evidence="2">
    <location>
        <begin position="35"/>
        <end position="68"/>
    </location>
</feature>
<dbReference type="EMBL" id="AHKC01005672">
    <property type="protein sequence ID" value="EKF38385.1"/>
    <property type="molecule type" value="Genomic_DNA"/>
</dbReference>
<comment type="caution">
    <text evidence="3">The sequence shown here is derived from an EMBL/GenBank/DDBJ whole genome shotgun (WGS) entry which is preliminary data.</text>
</comment>
<protein>
    <submittedName>
        <fullName evidence="3">Uncharacterized protein</fullName>
    </submittedName>
</protein>
<keyword evidence="1" id="KW-0175">Coiled coil</keyword>